<dbReference type="SUPFAM" id="SSF55144">
    <property type="entry name" value="LigT-like"/>
    <property type="match status" value="1"/>
</dbReference>
<organism evidence="4 5">
    <name type="scientific">Maricaulis virginensis</name>
    <dbReference type="NCBI Taxonomy" id="144022"/>
    <lineage>
        <taxon>Bacteria</taxon>
        <taxon>Pseudomonadati</taxon>
        <taxon>Pseudomonadota</taxon>
        <taxon>Alphaproteobacteria</taxon>
        <taxon>Maricaulales</taxon>
        <taxon>Maricaulaceae</taxon>
        <taxon>Maricaulis</taxon>
    </lineage>
</organism>
<comment type="caution">
    <text evidence="4">The sequence shown here is derived from an EMBL/GenBank/DDBJ whole genome shotgun (WGS) entry which is preliminary data.</text>
</comment>
<reference evidence="4" key="2">
    <citation type="submission" date="2023-01" db="EMBL/GenBank/DDBJ databases">
        <authorList>
            <person name="Sun Q."/>
            <person name="Evtushenko L."/>
        </authorList>
    </citation>
    <scope>NUCLEOTIDE SEQUENCE</scope>
    <source>
        <strain evidence="4">VKM B-1513</strain>
    </source>
</reference>
<dbReference type="Gene3D" id="3.90.1140.10">
    <property type="entry name" value="Cyclic phosphodiesterase"/>
    <property type="match status" value="1"/>
</dbReference>
<dbReference type="PANTHER" id="PTHR35561">
    <property type="entry name" value="RNA 2',3'-CYCLIC PHOSPHODIESTERASE"/>
    <property type="match status" value="1"/>
</dbReference>
<dbReference type="EC" id="3.1.4.58" evidence="2"/>
<feature type="domain" description="Phosphoesterase HXTX" evidence="3">
    <location>
        <begin position="91"/>
        <end position="161"/>
    </location>
</feature>
<keyword evidence="1 2" id="KW-0378">Hydrolase</keyword>
<dbReference type="PANTHER" id="PTHR35561:SF1">
    <property type="entry name" value="RNA 2',3'-CYCLIC PHOSPHODIESTERASE"/>
    <property type="match status" value="1"/>
</dbReference>
<feature type="domain" description="Phosphoesterase HXTX" evidence="3">
    <location>
        <begin position="9"/>
        <end position="86"/>
    </location>
</feature>
<evidence type="ECO:0000259" key="3">
    <source>
        <dbReference type="Pfam" id="PF02834"/>
    </source>
</evidence>
<dbReference type="HAMAP" id="MF_01940">
    <property type="entry name" value="RNA_CPDase"/>
    <property type="match status" value="1"/>
</dbReference>
<evidence type="ECO:0000313" key="4">
    <source>
        <dbReference type="EMBL" id="GLK52819.1"/>
    </source>
</evidence>
<reference evidence="4" key="1">
    <citation type="journal article" date="2014" name="Int. J. Syst. Evol. Microbiol.">
        <title>Complete genome sequence of Corynebacterium casei LMG S-19264T (=DSM 44701T), isolated from a smear-ripened cheese.</title>
        <authorList>
            <consortium name="US DOE Joint Genome Institute (JGI-PGF)"/>
            <person name="Walter F."/>
            <person name="Albersmeier A."/>
            <person name="Kalinowski J."/>
            <person name="Ruckert C."/>
        </authorList>
    </citation>
    <scope>NUCLEOTIDE SEQUENCE</scope>
    <source>
        <strain evidence="4">VKM B-1513</strain>
    </source>
</reference>
<feature type="active site" description="Proton donor" evidence="2">
    <location>
        <position position="38"/>
    </location>
</feature>
<dbReference type="EMBL" id="BSFE01000006">
    <property type="protein sequence ID" value="GLK52819.1"/>
    <property type="molecule type" value="Genomic_DNA"/>
</dbReference>
<comment type="function">
    <text evidence="2">Hydrolyzes RNA 2',3'-cyclic phosphodiester to an RNA 2'-phosphomonoester.</text>
</comment>
<evidence type="ECO:0000256" key="2">
    <source>
        <dbReference type="HAMAP-Rule" id="MF_01940"/>
    </source>
</evidence>
<evidence type="ECO:0000313" key="5">
    <source>
        <dbReference type="Proteomes" id="UP001143486"/>
    </source>
</evidence>
<dbReference type="InterPro" id="IPR009097">
    <property type="entry name" value="Cyclic_Pdiesterase"/>
</dbReference>
<dbReference type="GO" id="GO:0008664">
    <property type="term" value="F:RNA 2',3'-cyclic 3'-phosphodiesterase activity"/>
    <property type="evidence" value="ECO:0007669"/>
    <property type="project" value="UniProtKB-EC"/>
</dbReference>
<evidence type="ECO:0000256" key="1">
    <source>
        <dbReference type="ARBA" id="ARBA00022801"/>
    </source>
</evidence>
<dbReference type="GO" id="GO:0004113">
    <property type="term" value="F:2',3'-cyclic-nucleotide 3'-phosphodiesterase activity"/>
    <property type="evidence" value="ECO:0007669"/>
    <property type="project" value="InterPro"/>
</dbReference>
<dbReference type="RefSeq" id="WP_271187178.1">
    <property type="nucleotide sequence ID" value="NZ_BSFE01000006.1"/>
</dbReference>
<accession>A0A9W6INL2</accession>
<keyword evidence="5" id="KW-1185">Reference proteome</keyword>
<dbReference type="Proteomes" id="UP001143486">
    <property type="component" value="Unassembled WGS sequence"/>
</dbReference>
<proteinExistence type="inferred from homology"/>
<comment type="similarity">
    <text evidence="2">Belongs to the 2H phosphoesterase superfamily. ThpR family.</text>
</comment>
<name>A0A9W6INL2_9PROT</name>
<comment type="catalytic activity">
    <reaction evidence="2">
        <text>a 3'-end 2',3'-cyclophospho-ribonucleotide-RNA + H2O = a 3'-end 2'-phospho-ribonucleotide-RNA + H(+)</text>
        <dbReference type="Rhea" id="RHEA:11828"/>
        <dbReference type="Rhea" id="RHEA-COMP:10464"/>
        <dbReference type="Rhea" id="RHEA-COMP:17353"/>
        <dbReference type="ChEBI" id="CHEBI:15377"/>
        <dbReference type="ChEBI" id="CHEBI:15378"/>
        <dbReference type="ChEBI" id="CHEBI:83064"/>
        <dbReference type="ChEBI" id="CHEBI:173113"/>
        <dbReference type="EC" id="3.1.4.58"/>
    </reaction>
</comment>
<feature type="active site" description="Proton acceptor" evidence="2">
    <location>
        <position position="121"/>
    </location>
</feature>
<dbReference type="AlphaFoldDB" id="A0A9W6INL2"/>
<protein>
    <recommendedName>
        <fullName evidence="2">RNA 2',3'-cyclic phosphodiesterase</fullName>
        <shortName evidence="2">RNA 2',3'-CPDase</shortName>
        <ecNumber evidence="2">3.1.4.58</ecNumber>
    </recommendedName>
</protein>
<gene>
    <name evidence="4" type="ORF">GCM10017621_23270</name>
</gene>
<feature type="short sequence motif" description="HXTX 1" evidence="2">
    <location>
        <begin position="38"/>
        <end position="41"/>
    </location>
</feature>
<feature type="short sequence motif" description="HXTX 2" evidence="2">
    <location>
        <begin position="121"/>
        <end position="124"/>
    </location>
</feature>
<sequence length="179" mass="19929">MSLRLFAALPVPEEIGAGLVRLQKGVPGARWRPVENFHITLRFFGEIDERTAEDLDAELANIRMDPFTVRLRGAGWFGKADPRALWLGVEAGEAVATLAGKCERAARRAGLKPETRNFHPHMTIAYLQGTPVDKANRFTQRASDLETGAWMATHFSLYSSWITRGDANIYEAEADYPLA</sequence>
<dbReference type="InterPro" id="IPR004175">
    <property type="entry name" value="RNA_CPDase"/>
</dbReference>
<dbReference type="InterPro" id="IPR014051">
    <property type="entry name" value="Phosphoesterase_HXTX"/>
</dbReference>
<dbReference type="Pfam" id="PF02834">
    <property type="entry name" value="LigT_PEase"/>
    <property type="match status" value="2"/>
</dbReference>
<dbReference type="NCBIfam" id="TIGR02258">
    <property type="entry name" value="2_5_ligase"/>
    <property type="match status" value="1"/>
</dbReference>